<accession>A0A6G9YL38</accession>
<dbReference type="KEGG" id="nah:F5544_30390"/>
<keyword evidence="2" id="KW-1185">Reference proteome</keyword>
<dbReference type="RefSeq" id="WP_167476397.1">
    <property type="nucleotide sequence ID" value="NZ_CP046172.1"/>
</dbReference>
<name>A0A6G9YL38_9NOCA</name>
<protein>
    <submittedName>
        <fullName evidence="1">Uncharacterized protein</fullName>
    </submittedName>
</protein>
<evidence type="ECO:0000313" key="2">
    <source>
        <dbReference type="Proteomes" id="UP000503540"/>
    </source>
</evidence>
<evidence type="ECO:0000313" key="1">
    <source>
        <dbReference type="EMBL" id="QIS13922.1"/>
    </source>
</evidence>
<gene>
    <name evidence="1" type="ORF">F5544_30390</name>
</gene>
<proteinExistence type="predicted"/>
<dbReference type="AlphaFoldDB" id="A0A6G9YL38"/>
<dbReference type="Proteomes" id="UP000503540">
    <property type="component" value="Chromosome"/>
</dbReference>
<dbReference type="EMBL" id="CP046172">
    <property type="protein sequence ID" value="QIS13922.1"/>
    <property type="molecule type" value="Genomic_DNA"/>
</dbReference>
<reference evidence="1 2" key="1">
    <citation type="journal article" date="2019" name="ACS Chem. Biol.">
        <title>Identification and Mobilization of a Cryptic Antibiotic Biosynthesis Gene Locus from a Human-Pathogenic Nocardia Isolate.</title>
        <authorList>
            <person name="Herisse M."/>
            <person name="Ishida K."/>
            <person name="Porter J.L."/>
            <person name="Howden B."/>
            <person name="Hertweck C."/>
            <person name="Stinear T.P."/>
            <person name="Pidot S.J."/>
        </authorList>
    </citation>
    <scope>NUCLEOTIDE SEQUENCE [LARGE SCALE GENOMIC DNA]</scope>
    <source>
        <strain evidence="1 2">AUSMDU00012717</strain>
    </source>
</reference>
<sequence length="161" mass="16786">MGSTDQIKKLAVCVALTGGVLAGASPAVGNAAPACKNLDASAYYGIWQGQATAGNLTLLLKLDFTSSGVQVQQSDSEDSVRFKGHGKFQVNANGVLQNFTATGVKIAVSVVTDSFTSKYTVDSVTCDAEGKPADIKVTSTNLRHKPDTFDLKVAPEAEDED</sequence>
<organism evidence="1 2">
    <name type="scientific">Nocardia arthritidis</name>
    <dbReference type="NCBI Taxonomy" id="228602"/>
    <lineage>
        <taxon>Bacteria</taxon>
        <taxon>Bacillati</taxon>
        <taxon>Actinomycetota</taxon>
        <taxon>Actinomycetes</taxon>
        <taxon>Mycobacteriales</taxon>
        <taxon>Nocardiaceae</taxon>
        <taxon>Nocardia</taxon>
    </lineage>
</organism>